<proteinExistence type="predicted"/>
<dbReference type="Proteomes" id="UP000012062">
    <property type="component" value="Unassembled WGS sequence"/>
</dbReference>
<organism evidence="1 2">
    <name type="scientific">Mesorhizobium metallidurans STM 2683</name>
    <dbReference type="NCBI Taxonomy" id="1297569"/>
    <lineage>
        <taxon>Bacteria</taxon>
        <taxon>Pseudomonadati</taxon>
        <taxon>Pseudomonadota</taxon>
        <taxon>Alphaproteobacteria</taxon>
        <taxon>Hyphomicrobiales</taxon>
        <taxon>Phyllobacteriaceae</taxon>
        <taxon>Mesorhizobium</taxon>
    </lineage>
</organism>
<name>M5EJU3_9HYPH</name>
<dbReference type="eggNOG" id="ENOG5032S4K">
    <property type="taxonomic scope" value="Bacteria"/>
</dbReference>
<accession>M5EJU3</accession>
<dbReference type="STRING" id="1297569.MESS2_130037"/>
<dbReference type="EMBL" id="CAUM01000035">
    <property type="protein sequence ID" value="CCV04480.1"/>
    <property type="molecule type" value="Genomic_DNA"/>
</dbReference>
<dbReference type="OrthoDB" id="5947241at2"/>
<comment type="caution">
    <text evidence="1">The sequence shown here is derived from an EMBL/GenBank/DDBJ whole genome shotgun (WGS) entry which is preliminary data.</text>
</comment>
<reference evidence="1 2" key="1">
    <citation type="submission" date="2013-02" db="EMBL/GenBank/DDBJ databases">
        <authorList>
            <person name="Genoscope - CEA"/>
        </authorList>
    </citation>
    <scope>NUCLEOTIDE SEQUENCE [LARGE SCALE GENOMIC DNA]</scope>
    <source>
        <strain evidence="1 2">STM 2683</strain>
    </source>
</reference>
<dbReference type="AlphaFoldDB" id="M5EJU3"/>
<gene>
    <name evidence="1" type="ORF">MESS2_130037</name>
</gene>
<evidence type="ECO:0000313" key="1">
    <source>
        <dbReference type="EMBL" id="CCV04480.1"/>
    </source>
</evidence>
<dbReference type="RefSeq" id="WP_008873456.1">
    <property type="nucleotide sequence ID" value="NZ_CAUM01000035.1"/>
</dbReference>
<sequence>MPRKPKIAGRGDGIEYRFKIDAYSPDTMPMARLAQYMGELAALLGEQNAVHFRRVTKGSTVLNARIDREAAPKVRDRVASVRAGDAPGEPMRAFNMLNKFLRDDNAIGILRDTAPSGIIVRFPGREIAEEKFASIRQQGSIDGLVTGIRGKDDTIHITIQSEGQQISGCETNRTIAKQLGAKLFEPVRLFGRGRWSRDADGEWALQYFKIESFEALQDVSLTNALAALREIPAEWGDDAYSELEKLRHGPGGQRNGGH</sequence>
<keyword evidence="2" id="KW-1185">Reference proteome</keyword>
<protein>
    <submittedName>
        <fullName evidence="1">Uncharacterized protein</fullName>
    </submittedName>
</protein>
<evidence type="ECO:0000313" key="2">
    <source>
        <dbReference type="Proteomes" id="UP000012062"/>
    </source>
</evidence>